<feature type="compositionally biased region" description="Basic and acidic residues" evidence="1">
    <location>
        <begin position="363"/>
        <end position="373"/>
    </location>
</feature>
<evidence type="ECO:0000256" key="1">
    <source>
        <dbReference type="SAM" id="MobiDB-lite"/>
    </source>
</evidence>
<evidence type="ECO:0000313" key="2">
    <source>
        <dbReference type="EMBL" id="CBZ50932.1"/>
    </source>
</evidence>
<dbReference type="EMBL" id="FR823385">
    <property type="protein sequence ID" value="CBZ50932.1"/>
    <property type="molecule type" value="Genomic_DNA"/>
</dbReference>
<sequence>MDAVMVVHQLQRLAATVDPSPAVAAKLPRVAVGICYFIEHPEVGVRQQAANAVKKVVSLHGNVLHGTKEGSELEAMLARYVDASTDPVVVESCREALEIFQGTAPQDGAACTGEEKSQTADQPAEEDLHSAASASSPVAVPRKDATEAEKETGAGDASAEKENSSLGDKSPGRVGSASRLCSPSDSCAPLEGEMYTVLLGLRGLAADLQRKREKGAPPSPAASVPALLRGALEELQRELQYRLVCIPGVSSATITLNIRGLCAQLDAAGDHVERRGEEGDGVAVLLVRLSQDTRKRMRHLQHIKDAAGPLTLVLRAERVYDGSRVKSRGNQEGPDRETVSERRTDEANSPDSPSAAPAYLDEETTRRESKEEQDTNGAADGTASEHMGGEGLHGAGETAAGYSFFSRNSVLFTQSRFLGSSILPYEDDPELASRLKREKEKKAAERLKQLESQTVLDRVLGNIGKVRFW</sequence>
<dbReference type="InParanoid" id="F0VBE8"/>
<feature type="compositionally biased region" description="Basic and acidic residues" evidence="1">
    <location>
        <begin position="141"/>
        <end position="163"/>
    </location>
</feature>
<accession>F0VBE8</accession>
<gene>
    <name evidence="3" type="ORF">BN1204_040070</name>
    <name evidence="2" type="ORF">NCLIV_040070</name>
</gene>
<protein>
    <submittedName>
        <fullName evidence="2">Uncharacterized protein</fullName>
    </submittedName>
</protein>
<feature type="region of interest" description="Disordered" evidence="1">
    <location>
        <begin position="105"/>
        <end position="182"/>
    </location>
</feature>
<proteinExistence type="predicted"/>
<reference evidence="3" key="4">
    <citation type="journal article" date="2015" name="PLoS ONE">
        <title>Comprehensive Evaluation of Toxoplasma gondii VEG and Neospora caninum LIV Genomes with Tachyzoite Stage Transcriptome and Proteome Defines Novel Transcript Features.</title>
        <authorList>
            <person name="Ramaprasad A."/>
            <person name="Mourier T."/>
            <person name="Naeem R."/>
            <person name="Malas T.B."/>
            <person name="Moussa E."/>
            <person name="Panigrahi A."/>
            <person name="Vermont S.J."/>
            <person name="Otto T.D."/>
            <person name="Wastling J."/>
            <person name="Pain A."/>
        </authorList>
    </citation>
    <scope>NUCLEOTIDE SEQUENCE</scope>
    <source>
        <strain evidence="3">Liverpool</strain>
    </source>
</reference>
<dbReference type="VEuPathDB" id="ToxoDB:NCLIV_040070"/>
<dbReference type="OrthoDB" id="347233at2759"/>
<feature type="compositionally biased region" description="Low complexity" evidence="1">
    <location>
        <begin position="349"/>
        <end position="358"/>
    </location>
</feature>
<name>F0VBE8_NEOCL</name>
<reference evidence="2" key="2">
    <citation type="submission" date="2011-03" db="EMBL/GenBank/DDBJ databases">
        <title>Comparative genomics and transcriptomics of Neospora caninum and Toxoplasma gondii.</title>
        <authorList>
            <person name="Reid A.J."/>
            <person name="Sohal A."/>
            <person name="Harris D."/>
            <person name="Quail M."/>
            <person name="Sanders M."/>
            <person name="Berriman M."/>
            <person name="Wastling J.M."/>
            <person name="Pain A."/>
        </authorList>
    </citation>
    <scope>NUCLEOTIDE SEQUENCE</scope>
    <source>
        <strain evidence="2">Liverpool</strain>
    </source>
</reference>
<dbReference type="RefSeq" id="XP_003880965.1">
    <property type="nucleotide sequence ID" value="XM_003880916.1"/>
</dbReference>
<dbReference type="OMA" id="MVVHQLQ"/>
<keyword evidence="4" id="KW-1185">Reference proteome</keyword>
<feature type="region of interest" description="Disordered" evidence="1">
    <location>
        <begin position="323"/>
        <end position="394"/>
    </location>
</feature>
<reference evidence="2" key="1">
    <citation type="submission" date="2011-02" db="EMBL/GenBank/DDBJ databases">
        <authorList>
            <person name="Aslett M."/>
        </authorList>
    </citation>
    <scope>NUCLEOTIDE SEQUENCE</scope>
    <source>
        <strain evidence="2">Liverpool</strain>
    </source>
</reference>
<reference evidence="4" key="3">
    <citation type="journal article" date="2012" name="PLoS Pathog.">
        <title>Comparative genomics of the apicomplexan parasites Toxoplasma gondii and Neospora caninum: Coccidia differing in host range and transmission strategy.</title>
        <authorList>
            <person name="Reid A.J."/>
            <person name="Vermont S.J."/>
            <person name="Cotton J.A."/>
            <person name="Harris D."/>
            <person name="Hill-Cawthorne G.A."/>
            <person name="Konen-Waisman S."/>
            <person name="Latham S.M."/>
            <person name="Mourier T."/>
            <person name="Norton R."/>
            <person name="Quail M.A."/>
            <person name="Sanders M."/>
            <person name="Shanmugam D."/>
            <person name="Sohal A."/>
            <person name="Wasmuth J.D."/>
            <person name="Brunk B."/>
            <person name="Grigg M.E."/>
            <person name="Howard J.C."/>
            <person name="Parkinson J."/>
            <person name="Roos D.S."/>
            <person name="Trees A.J."/>
            <person name="Berriman M."/>
            <person name="Pain A."/>
            <person name="Wastling J.M."/>
        </authorList>
    </citation>
    <scope>NUCLEOTIDE SEQUENCE [LARGE SCALE GENOMIC DNA]</scope>
    <source>
        <strain evidence="4">Liverpool</strain>
    </source>
</reference>
<organism evidence="2 4">
    <name type="scientific">Neospora caninum (strain Liverpool)</name>
    <dbReference type="NCBI Taxonomy" id="572307"/>
    <lineage>
        <taxon>Eukaryota</taxon>
        <taxon>Sar</taxon>
        <taxon>Alveolata</taxon>
        <taxon>Apicomplexa</taxon>
        <taxon>Conoidasida</taxon>
        <taxon>Coccidia</taxon>
        <taxon>Eucoccidiorida</taxon>
        <taxon>Eimeriorina</taxon>
        <taxon>Sarcocystidae</taxon>
        <taxon>Neospora</taxon>
    </lineage>
</organism>
<feature type="compositionally biased region" description="Basic and acidic residues" evidence="1">
    <location>
        <begin position="333"/>
        <end position="346"/>
    </location>
</feature>
<dbReference type="Proteomes" id="UP000007494">
    <property type="component" value="Chromosome IX"/>
</dbReference>
<dbReference type="eggNOG" id="ENOG502QYRB">
    <property type="taxonomic scope" value="Eukaryota"/>
</dbReference>
<dbReference type="AlphaFoldDB" id="F0VBE8"/>
<evidence type="ECO:0000313" key="3">
    <source>
        <dbReference type="EMBL" id="CEL68233.1"/>
    </source>
</evidence>
<dbReference type="GeneID" id="13439918"/>
<dbReference type="EMBL" id="LN714484">
    <property type="protein sequence ID" value="CEL68233.1"/>
    <property type="molecule type" value="Genomic_DNA"/>
</dbReference>
<feature type="compositionally biased region" description="Low complexity" evidence="1">
    <location>
        <begin position="130"/>
        <end position="140"/>
    </location>
</feature>
<evidence type="ECO:0000313" key="4">
    <source>
        <dbReference type="Proteomes" id="UP000007494"/>
    </source>
</evidence>